<dbReference type="AlphaFoldDB" id="A0AAP9Y2E0"/>
<evidence type="ECO:0000313" key="3">
    <source>
        <dbReference type="Proteomes" id="UP000594892"/>
    </source>
</evidence>
<evidence type="ECO:0000256" key="1">
    <source>
        <dbReference type="SAM" id="Phobius"/>
    </source>
</evidence>
<gene>
    <name evidence="2" type="ORF">I6H06_12900</name>
</gene>
<accession>A0AAP9Y2E0</accession>
<keyword evidence="1" id="KW-1133">Transmembrane helix</keyword>
<evidence type="ECO:0000313" key="2">
    <source>
        <dbReference type="EMBL" id="QPQ93178.1"/>
    </source>
</evidence>
<dbReference type="GeneID" id="45698349"/>
<proteinExistence type="predicted"/>
<sequence length="191" mass="20438">MGRYSGLAMFIGAFAAGILVTAVLRWPPAQSSDWAAWVQAVGSIGAIVAATKIASQQADRDRKLRRDELHERVQCVAVLVSQCRDVVLTLDEQIQRLPATNGLKWPHPDQVNAVRAAMNIVSLIRPEQAPTPNTVGALLRVQTAIAGCAGIVPMPSAEFHVGWGDKLKELARELVGASETLEIEAAVVANS</sequence>
<dbReference type="RefSeq" id="WP_015876069.1">
    <property type="nucleotide sequence ID" value="NZ_CP033641.1"/>
</dbReference>
<reference evidence="2 3" key="1">
    <citation type="submission" date="2020-12" db="EMBL/GenBank/DDBJ databases">
        <title>FDA dAtabase for Regulatory Grade micrObial Sequences (FDA-ARGOS): Supporting development and validation of Infectious Disease Dx tests.</title>
        <authorList>
            <person name="Minogue T."/>
            <person name="Wolcott M."/>
            <person name="Wasieloski L."/>
            <person name="Aguilar W."/>
            <person name="Moore D."/>
            <person name="Jaissle J."/>
            <person name="Tallon L."/>
            <person name="Sadzewicz L."/>
            <person name="Zhao X."/>
            <person name="Boylan J."/>
            <person name="Ott S."/>
            <person name="Bowen H."/>
            <person name="Vavikolanu K."/>
            <person name="Mehta A."/>
            <person name="Aluvathingal J."/>
            <person name="Nadendla S."/>
            <person name="Yan Y."/>
            <person name="Sichtig H."/>
        </authorList>
    </citation>
    <scope>NUCLEOTIDE SEQUENCE [LARGE SCALE GENOMIC DNA]</scope>
    <source>
        <strain evidence="2 3">FDAARGOS_949</strain>
    </source>
</reference>
<organism evidence="2 3">
    <name type="scientific">Burkholderia glumae</name>
    <name type="common">Pseudomonas glumae</name>
    <dbReference type="NCBI Taxonomy" id="337"/>
    <lineage>
        <taxon>Bacteria</taxon>
        <taxon>Pseudomonadati</taxon>
        <taxon>Pseudomonadota</taxon>
        <taxon>Betaproteobacteria</taxon>
        <taxon>Burkholderiales</taxon>
        <taxon>Burkholderiaceae</taxon>
        <taxon>Burkholderia</taxon>
    </lineage>
</organism>
<dbReference type="Proteomes" id="UP000594892">
    <property type="component" value="Chromosome 2"/>
</dbReference>
<feature type="transmembrane region" description="Helical" evidence="1">
    <location>
        <begin position="34"/>
        <end position="55"/>
    </location>
</feature>
<keyword evidence="1" id="KW-0472">Membrane</keyword>
<dbReference type="EMBL" id="CP065601">
    <property type="protein sequence ID" value="QPQ93178.1"/>
    <property type="molecule type" value="Genomic_DNA"/>
</dbReference>
<name>A0AAP9Y2E0_BURGL</name>
<protein>
    <submittedName>
        <fullName evidence="2">Uncharacterized protein</fullName>
    </submittedName>
</protein>
<feature type="transmembrane region" description="Helical" evidence="1">
    <location>
        <begin position="7"/>
        <end position="28"/>
    </location>
</feature>
<keyword evidence="1" id="KW-0812">Transmembrane</keyword>